<dbReference type="PANTHER" id="PTHR47919:SF2">
    <property type="entry name" value="CUB DOMAIN-CONTAINING PROTEIN-RELATED"/>
    <property type="match status" value="1"/>
</dbReference>
<keyword evidence="1" id="KW-0732">Signal</keyword>
<name>G0PL01_CAEBE</name>
<evidence type="ECO:0000256" key="1">
    <source>
        <dbReference type="SAM" id="SignalP"/>
    </source>
</evidence>
<accession>G0PL01</accession>
<dbReference type="eggNOG" id="ENOG502TJGI">
    <property type="taxonomic scope" value="Eukaryota"/>
</dbReference>
<organism evidence="3">
    <name type="scientific">Caenorhabditis brenneri</name>
    <name type="common">Nematode worm</name>
    <dbReference type="NCBI Taxonomy" id="135651"/>
    <lineage>
        <taxon>Eukaryota</taxon>
        <taxon>Metazoa</taxon>
        <taxon>Ecdysozoa</taxon>
        <taxon>Nematoda</taxon>
        <taxon>Chromadorea</taxon>
        <taxon>Rhabditida</taxon>
        <taxon>Rhabditina</taxon>
        <taxon>Rhabditomorpha</taxon>
        <taxon>Rhabditoidea</taxon>
        <taxon>Rhabditidae</taxon>
        <taxon>Peloderinae</taxon>
        <taxon>Caenorhabditis</taxon>
    </lineage>
</organism>
<dbReference type="EMBL" id="GL380967">
    <property type="protein sequence ID" value="EGT33342.1"/>
    <property type="molecule type" value="Genomic_DNA"/>
</dbReference>
<evidence type="ECO:0008006" key="4">
    <source>
        <dbReference type="Google" id="ProtNLM"/>
    </source>
</evidence>
<gene>
    <name evidence="2" type="ORF">CAEBREN_11246</name>
</gene>
<reference evidence="3" key="1">
    <citation type="submission" date="2011-07" db="EMBL/GenBank/DDBJ databases">
        <authorList>
            <consortium name="Caenorhabditis brenneri Sequencing and Analysis Consortium"/>
            <person name="Wilson R.K."/>
        </authorList>
    </citation>
    <scope>NUCLEOTIDE SEQUENCE [LARGE SCALE GENOMIC DNA]</scope>
    <source>
        <strain evidence="3">PB2801</strain>
    </source>
</reference>
<keyword evidence="3" id="KW-1185">Reference proteome</keyword>
<dbReference type="PANTHER" id="PTHR47919">
    <property type="entry name" value="INFECTION RESPONSE PROTEIN-RELATED"/>
    <property type="match status" value="1"/>
</dbReference>
<feature type="chain" id="PRO_5003407134" description="CUB-like domain-containing protein" evidence="1">
    <location>
        <begin position="17"/>
        <end position="268"/>
    </location>
</feature>
<dbReference type="InParanoid" id="G0PL01"/>
<evidence type="ECO:0000313" key="2">
    <source>
        <dbReference type="EMBL" id="EGT33342.1"/>
    </source>
</evidence>
<dbReference type="OMA" id="MICKDSG"/>
<dbReference type="AlphaFoldDB" id="G0PL01"/>
<protein>
    <recommendedName>
        <fullName evidence="4">CUB-like domain-containing protein</fullName>
    </recommendedName>
</protein>
<dbReference type="GO" id="GO:0045087">
    <property type="term" value="P:innate immune response"/>
    <property type="evidence" value="ECO:0007669"/>
    <property type="project" value="TreeGrafter"/>
</dbReference>
<sequence length="268" mass="30331">MYFWEWMLMVTYLTFTIRNTVMPLSAADGNVQRFDGLDCTDTPPEYCNVYAYSYQYDNRAVITASRNIDYLYNVRRLGEDATLSVYEGQINKDHLLTTISGTNYNETLPLAVKNTVKIYKVDTRISQVSLTNDPKRAGYGKVAVTGTGMKTVVHSFDYRQLSLEQDTSETFTADVFVNFNFNVFYFDVNGNTTLDIKVYQDGIVVLSETFTKDHKPRSSGYTAFGDKISISYQTYGRATKGFRVDFVCTSKDALQPTTGIAKTAFPNN</sequence>
<proteinExistence type="predicted"/>
<feature type="signal peptide" evidence="1">
    <location>
        <begin position="1"/>
        <end position="16"/>
    </location>
</feature>
<dbReference type="Proteomes" id="UP000008068">
    <property type="component" value="Unassembled WGS sequence"/>
</dbReference>
<dbReference type="HOGENOM" id="CLU_1039102_0_0_1"/>
<evidence type="ECO:0000313" key="3">
    <source>
        <dbReference type="Proteomes" id="UP000008068"/>
    </source>
</evidence>